<keyword evidence="4" id="KW-1185">Reference proteome</keyword>
<dbReference type="EMBL" id="CP017560">
    <property type="protein sequence ID" value="AOV08333.1"/>
    <property type="molecule type" value="Genomic_DNA"/>
</dbReference>
<protein>
    <recommendedName>
        <fullName evidence="5">YggT family protein</fullName>
    </recommendedName>
</protein>
<evidence type="ECO:0000256" key="1">
    <source>
        <dbReference type="ARBA" id="ARBA00010894"/>
    </source>
</evidence>
<evidence type="ECO:0008006" key="5">
    <source>
        <dbReference type="Google" id="ProtNLM"/>
    </source>
</evidence>
<name>A0A1D8JI23_9BACL</name>
<evidence type="ECO:0000256" key="2">
    <source>
        <dbReference type="SAM" id="Phobius"/>
    </source>
</evidence>
<dbReference type="GO" id="GO:0016020">
    <property type="term" value="C:membrane"/>
    <property type="evidence" value="ECO:0007669"/>
    <property type="project" value="InterPro"/>
</dbReference>
<dbReference type="RefSeq" id="WP_075528490.1">
    <property type="nucleotide sequence ID" value="NZ_CP017560.1"/>
</dbReference>
<feature type="transmembrane region" description="Helical" evidence="2">
    <location>
        <begin position="12"/>
        <end position="32"/>
    </location>
</feature>
<dbReference type="Pfam" id="PF02325">
    <property type="entry name" value="CCB3_YggT"/>
    <property type="match status" value="1"/>
</dbReference>
<dbReference type="AlphaFoldDB" id="A0A1D8JI23"/>
<keyword evidence="2" id="KW-1133">Transmembrane helix</keyword>
<keyword evidence="2" id="KW-0472">Membrane</keyword>
<gene>
    <name evidence="3" type="ORF">BI350_12845</name>
</gene>
<dbReference type="Proteomes" id="UP000185746">
    <property type="component" value="Chromosome"/>
</dbReference>
<evidence type="ECO:0000313" key="3">
    <source>
        <dbReference type="EMBL" id="AOV08333.1"/>
    </source>
</evidence>
<dbReference type="PANTHER" id="PTHR33219">
    <property type="entry name" value="YLMG HOMOLOG PROTEIN 2, CHLOROPLASTIC"/>
    <property type="match status" value="1"/>
</dbReference>
<comment type="similarity">
    <text evidence="1">Belongs to the YggT family.</text>
</comment>
<dbReference type="InterPro" id="IPR003425">
    <property type="entry name" value="CCB3/YggT"/>
</dbReference>
<organism evidence="3 4">
    <name type="scientific">Sporosarcina ureilytica</name>
    <dbReference type="NCBI Taxonomy" id="298596"/>
    <lineage>
        <taxon>Bacteria</taxon>
        <taxon>Bacillati</taxon>
        <taxon>Bacillota</taxon>
        <taxon>Bacilli</taxon>
        <taxon>Bacillales</taxon>
        <taxon>Caryophanaceae</taxon>
        <taxon>Sporosarcina</taxon>
    </lineage>
</organism>
<reference evidence="3 4" key="1">
    <citation type="submission" date="2016-09" db="EMBL/GenBank/DDBJ databases">
        <title>Complete genome sequence of the Lysinibacillus sphaericus LMG 22257, a specie of Bacillus with ureolytic activity that can effectively biodeposit calcium carbonate.</title>
        <authorList>
            <person name="Yan W."/>
        </authorList>
    </citation>
    <scope>NUCLEOTIDE SEQUENCE [LARGE SCALE GENOMIC DNA]</scope>
    <source>
        <strain evidence="3 4">LMG 22257</strain>
    </source>
</reference>
<sequence>MIDILLLLHGFIKNAISIYSFILIIYILMSWVPSMRENAFGRFIGTLAEPYLSFFRKFIPPLGMIDLSPIIAIFALRFISAGVSNVFQILINAMA</sequence>
<dbReference type="PANTHER" id="PTHR33219:SF14">
    <property type="entry name" value="PROTEIN COFACTOR ASSEMBLY OF COMPLEX C SUBUNIT B CCB3, CHLOROPLASTIC-RELATED"/>
    <property type="match status" value="1"/>
</dbReference>
<evidence type="ECO:0000313" key="4">
    <source>
        <dbReference type="Proteomes" id="UP000185746"/>
    </source>
</evidence>
<accession>A0A1D8JI23</accession>
<feature type="transmembrane region" description="Helical" evidence="2">
    <location>
        <begin position="70"/>
        <end position="91"/>
    </location>
</feature>
<proteinExistence type="inferred from homology"/>
<keyword evidence="2" id="KW-0812">Transmembrane</keyword>
<dbReference type="KEGG" id="surl:BI350_12845"/>